<evidence type="ECO:0000259" key="1">
    <source>
        <dbReference type="PROSITE" id="PS50112"/>
    </source>
</evidence>
<dbReference type="Gene3D" id="3.30.450.20">
    <property type="entry name" value="PAS domain"/>
    <property type="match status" value="2"/>
</dbReference>
<dbReference type="GeneID" id="76835643"/>
<dbReference type="Proteomes" id="UP001163096">
    <property type="component" value="Chromosome"/>
</dbReference>
<dbReference type="CDD" id="cd00130">
    <property type="entry name" value="PAS"/>
    <property type="match status" value="2"/>
</dbReference>
<sequence length="347" mass="38983">MPGKDETPHTSHITDLHAMLHQIILESDHLIVFCTDDTGKILTWNHAAEITTGYSQEEIPDLETAFRYIYPDGTYRAIITTVRDSFKKNKNKSVYSETKIKTKNGQIRYISLNTQQISVKNKPTQQLFITLGADITHARQNERDALLLGEIVTSSHDAIGSISTDGIILTWNNAAENIFGYGEMDSIGKPFARHIPEENRDYMASILSDVITGQDFKGNIECLTKTRDIITLNVTFSPISGEDGTIEGISAIMRDMTRELSLQQTMEEYITEATMRLNHPAALVEGNLTSLIERIRNGEIDNEEILIELQVQNKALSQIVYNLRELSQAVIGHFKESEGEIVPDTIQ</sequence>
<dbReference type="InterPro" id="IPR000014">
    <property type="entry name" value="PAS"/>
</dbReference>
<dbReference type="PROSITE" id="PS50112">
    <property type="entry name" value="PAS"/>
    <property type="match status" value="2"/>
</dbReference>
<dbReference type="GO" id="GO:0006355">
    <property type="term" value="P:regulation of DNA-templated transcription"/>
    <property type="evidence" value="ECO:0007669"/>
    <property type="project" value="InterPro"/>
</dbReference>
<proteinExistence type="predicted"/>
<dbReference type="InterPro" id="IPR035965">
    <property type="entry name" value="PAS-like_dom_sf"/>
</dbReference>
<evidence type="ECO:0000313" key="3">
    <source>
        <dbReference type="Proteomes" id="UP001163096"/>
    </source>
</evidence>
<organism evidence="2 3">
    <name type="scientific">Methanogenium organophilum</name>
    <dbReference type="NCBI Taxonomy" id="2199"/>
    <lineage>
        <taxon>Archaea</taxon>
        <taxon>Methanobacteriati</taxon>
        <taxon>Methanobacteriota</taxon>
        <taxon>Stenosarchaea group</taxon>
        <taxon>Methanomicrobia</taxon>
        <taxon>Methanomicrobiales</taxon>
        <taxon>Methanomicrobiaceae</taxon>
        <taxon>Methanogenium</taxon>
    </lineage>
</organism>
<dbReference type="InterPro" id="IPR001610">
    <property type="entry name" value="PAC"/>
</dbReference>
<dbReference type="SMART" id="SM00091">
    <property type="entry name" value="PAS"/>
    <property type="match status" value="2"/>
</dbReference>
<dbReference type="EMBL" id="CP113361">
    <property type="protein sequence ID" value="WAI00939.1"/>
    <property type="molecule type" value="Genomic_DNA"/>
</dbReference>
<dbReference type="Pfam" id="PF08447">
    <property type="entry name" value="PAS_3"/>
    <property type="match status" value="1"/>
</dbReference>
<dbReference type="PANTHER" id="PTHR44757:SF2">
    <property type="entry name" value="BIOFILM ARCHITECTURE MAINTENANCE PROTEIN MBAA"/>
    <property type="match status" value="1"/>
</dbReference>
<dbReference type="InterPro" id="IPR013767">
    <property type="entry name" value="PAS_fold"/>
</dbReference>
<dbReference type="KEGG" id="mou:OU421_11035"/>
<dbReference type="InterPro" id="IPR013655">
    <property type="entry name" value="PAS_fold_3"/>
</dbReference>
<accession>A0A9X9T7C9</accession>
<evidence type="ECO:0000313" key="2">
    <source>
        <dbReference type="EMBL" id="WAI00939.1"/>
    </source>
</evidence>
<protein>
    <submittedName>
        <fullName evidence="2">PAS domain-containing protein</fullName>
    </submittedName>
</protein>
<dbReference type="SMART" id="SM00086">
    <property type="entry name" value="PAC"/>
    <property type="match status" value="1"/>
</dbReference>
<feature type="domain" description="PAS" evidence="1">
    <location>
        <begin position="24"/>
        <end position="72"/>
    </location>
</feature>
<dbReference type="NCBIfam" id="TIGR00229">
    <property type="entry name" value="sensory_box"/>
    <property type="match status" value="2"/>
</dbReference>
<keyword evidence="3" id="KW-1185">Reference proteome</keyword>
<dbReference type="InterPro" id="IPR052155">
    <property type="entry name" value="Biofilm_reg_signaling"/>
</dbReference>
<dbReference type="RefSeq" id="WP_268186145.1">
    <property type="nucleotide sequence ID" value="NZ_CP113361.1"/>
</dbReference>
<name>A0A9X9T7C9_METOG</name>
<dbReference type="Pfam" id="PF00989">
    <property type="entry name" value="PAS"/>
    <property type="match status" value="1"/>
</dbReference>
<dbReference type="SUPFAM" id="SSF55785">
    <property type="entry name" value="PYP-like sensor domain (PAS domain)"/>
    <property type="match status" value="2"/>
</dbReference>
<reference evidence="2" key="1">
    <citation type="submission" date="2022-11" db="EMBL/GenBank/DDBJ databases">
        <title>Complete genome sequence of Methanogenium organophilum DSM 3596.</title>
        <authorList>
            <person name="Chen S.-C."/>
            <person name="Lai S.-J."/>
            <person name="You Y.-T."/>
        </authorList>
    </citation>
    <scope>NUCLEOTIDE SEQUENCE</scope>
    <source>
        <strain evidence="2">DSM 3596</strain>
    </source>
</reference>
<feature type="domain" description="PAS" evidence="1">
    <location>
        <begin position="144"/>
        <end position="214"/>
    </location>
</feature>
<gene>
    <name evidence="2" type="ORF">OU421_11035</name>
</gene>
<dbReference type="AlphaFoldDB" id="A0A9X9T7C9"/>
<dbReference type="PANTHER" id="PTHR44757">
    <property type="entry name" value="DIGUANYLATE CYCLASE DGCP"/>
    <property type="match status" value="1"/>
</dbReference>